<evidence type="ECO:0000256" key="9">
    <source>
        <dbReference type="ARBA" id="ARBA00023209"/>
    </source>
</evidence>
<feature type="transmembrane region" description="Helical" evidence="11">
    <location>
        <begin position="120"/>
        <end position="136"/>
    </location>
</feature>
<keyword evidence="10 11" id="KW-1208">Phospholipid metabolism</keyword>
<keyword evidence="2 11" id="KW-0444">Lipid biosynthesis</keyword>
<comment type="pathway">
    <text evidence="11">Membrane lipid metabolism; glycerophospholipid metabolism.</text>
</comment>
<keyword evidence="9 11" id="KW-0594">Phospholipid biosynthesis</keyword>
<keyword evidence="4 11" id="KW-0812">Transmembrane</keyword>
<keyword evidence="7 11" id="KW-0443">Lipid metabolism</keyword>
<proteinExistence type="inferred from homology"/>
<evidence type="ECO:0000256" key="8">
    <source>
        <dbReference type="ARBA" id="ARBA00023136"/>
    </source>
</evidence>
<dbReference type="Proteomes" id="UP000001901">
    <property type="component" value="Chromosome"/>
</dbReference>
<feature type="transmembrane region" description="Helical" evidence="11">
    <location>
        <begin position="142"/>
        <end position="165"/>
    </location>
</feature>
<comment type="subcellular location">
    <subcellularLocation>
        <location evidence="11">Cell membrane</location>
        <topology evidence="11">Multi-pass membrane protein</topology>
    </subcellularLocation>
</comment>
<dbReference type="GeneID" id="8738934"/>
<dbReference type="GO" id="GO:0046474">
    <property type="term" value="P:glycerophospholipid biosynthetic process"/>
    <property type="evidence" value="ECO:0007669"/>
    <property type="project" value="UniProtKB-UniRule"/>
</dbReference>
<comment type="similarity">
    <text evidence="11">Belongs to the CDP-archaeol synthase family.</text>
</comment>
<keyword evidence="8 11" id="KW-0472">Membrane</keyword>
<evidence type="ECO:0000256" key="6">
    <source>
        <dbReference type="ARBA" id="ARBA00022989"/>
    </source>
</evidence>
<dbReference type="HAMAP" id="MF_01117">
    <property type="entry name" value="CDP_archaeol_synth"/>
    <property type="match status" value="1"/>
</dbReference>
<evidence type="ECO:0000256" key="1">
    <source>
        <dbReference type="ARBA" id="ARBA00022475"/>
    </source>
</evidence>
<dbReference type="UniPathway" id="UPA00940"/>
<evidence type="ECO:0000256" key="11">
    <source>
        <dbReference type="HAMAP-Rule" id="MF_01117"/>
    </source>
</evidence>
<feature type="transmembrane region" description="Helical" evidence="11">
    <location>
        <begin position="50"/>
        <end position="70"/>
    </location>
</feature>
<keyword evidence="3 11" id="KW-0808">Transferase</keyword>
<sequence length="179" mass="19845">MLELIIKTIWLLLPAYIPNNFAVIFGGGKPLDLGKHFIDGKRILGDGKTIRGFVAGVLGGIFTAHIQLIIEKSFSLSVYSSLDYASFLQLVFLLSFGAMLGDSIGSFIKRRFGVERGGKFPILDQLTFLIIAYILASRCSAFYKLFTLDVIITGIVITPLLHLTINVLAYKLGLKDVWW</sequence>
<feature type="transmembrane region" description="Helical" evidence="11">
    <location>
        <begin position="90"/>
        <end position="108"/>
    </location>
</feature>
<dbReference type="HOGENOM" id="CLU_105710_0_0_2"/>
<dbReference type="InterPro" id="IPR002726">
    <property type="entry name" value="CarS_archaea"/>
</dbReference>
<dbReference type="InterPro" id="IPR032690">
    <property type="entry name" value="CarS"/>
</dbReference>
<dbReference type="eggNOG" id="arCOG04106">
    <property type="taxonomic scope" value="Archaea"/>
</dbReference>
<dbReference type="SMR" id="D2RGC6"/>
<dbReference type="GO" id="GO:0005886">
    <property type="term" value="C:plasma membrane"/>
    <property type="evidence" value="ECO:0007669"/>
    <property type="project" value="UniProtKB-SubCell"/>
</dbReference>
<evidence type="ECO:0000256" key="3">
    <source>
        <dbReference type="ARBA" id="ARBA00022679"/>
    </source>
</evidence>
<gene>
    <name evidence="11" type="primary">carS</name>
    <name evidence="12" type="ordered locus">Arcpr_0281</name>
</gene>
<dbReference type="PANTHER" id="PTHR39650:SF1">
    <property type="entry name" value="CDP-ARCHAEOL SYNTHASE"/>
    <property type="match status" value="1"/>
</dbReference>
<keyword evidence="6 11" id="KW-1133">Transmembrane helix</keyword>
<evidence type="ECO:0000256" key="7">
    <source>
        <dbReference type="ARBA" id="ARBA00023098"/>
    </source>
</evidence>
<evidence type="ECO:0000256" key="5">
    <source>
        <dbReference type="ARBA" id="ARBA00022842"/>
    </source>
</evidence>
<dbReference type="KEGG" id="apo:Arcpr_0281"/>
<dbReference type="STRING" id="572546.Arcpr_0281"/>
<keyword evidence="13" id="KW-1185">Reference proteome</keyword>
<comment type="cofactor">
    <cofactor evidence="11">
        <name>Mg(2+)</name>
        <dbReference type="ChEBI" id="CHEBI:18420"/>
    </cofactor>
</comment>
<evidence type="ECO:0000313" key="12">
    <source>
        <dbReference type="EMBL" id="ADB57351.1"/>
    </source>
</evidence>
<name>D2RGC6_ARCPA</name>
<comment type="function">
    <text evidence="11">Catalyzes the formation of CDP-2,3-bis-(O-geranylgeranyl)-sn-glycerol (CDP-archaeol) from 2,3-bis-(O-geranylgeranyl)-sn-glycerol 1-phosphate (DGGGP) and CTP. This reaction is the third ether-bond-formation step in the biosynthesis of archaeal membrane lipids.</text>
</comment>
<reference evidence="12 13" key="1">
    <citation type="journal article" date="2010" name="Stand. Genomic Sci.">
        <title>Complete genome sequence of Archaeoglobus profundus type strain (AV18).</title>
        <authorList>
            <person name="von Jan M."/>
            <person name="Lapidus A."/>
            <person name="Del Rio T.G."/>
            <person name="Copeland A."/>
            <person name="Tice H."/>
            <person name="Cheng J.F."/>
            <person name="Lucas S."/>
            <person name="Chen F."/>
            <person name="Nolan M."/>
            <person name="Goodwin L."/>
            <person name="Han C."/>
            <person name="Pitluck S."/>
            <person name="Liolios K."/>
            <person name="Ivanova N."/>
            <person name="Mavromatis K."/>
            <person name="Ovchinnikova G."/>
            <person name="Chertkov O."/>
            <person name="Pati A."/>
            <person name="Chen A."/>
            <person name="Palaniappan K."/>
            <person name="Land M."/>
            <person name="Hauser L."/>
            <person name="Chang Y.J."/>
            <person name="Jeffries C.D."/>
            <person name="Saunders E."/>
            <person name="Brettin T."/>
            <person name="Detter J.C."/>
            <person name="Chain P."/>
            <person name="Eichinger K."/>
            <person name="Huber H."/>
            <person name="Spring S."/>
            <person name="Rohde M."/>
            <person name="Goker M."/>
            <person name="Wirth R."/>
            <person name="Woyke T."/>
            <person name="Bristow J."/>
            <person name="Eisen J.A."/>
            <person name="Markowitz V."/>
            <person name="Hugenholtz P."/>
            <person name="Kyrpides N.C."/>
            <person name="Klenk H.P."/>
        </authorList>
    </citation>
    <scope>NUCLEOTIDE SEQUENCE [LARGE SCALE GENOMIC DNA]</scope>
    <source>
        <strain evidence="13">DSM 5631 / JCM 9629 / NBRC 100127 / Av18</strain>
    </source>
</reference>
<comment type="catalytic activity">
    <reaction evidence="11">
        <text>2,3-bis-O-(geranylgeranyl)-sn-glycerol 1-phosphate + CTP + H(+) = CDP-2,3-bis-O-(geranylgeranyl)-sn-glycerol + diphosphate</text>
        <dbReference type="Rhea" id="RHEA:25690"/>
        <dbReference type="ChEBI" id="CHEBI:15378"/>
        <dbReference type="ChEBI" id="CHEBI:33019"/>
        <dbReference type="ChEBI" id="CHEBI:37563"/>
        <dbReference type="ChEBI" id="CHEBI:58837"/>
        <dbReference type="ChEBI" id="CHEBI:58838"/>
        <dbReference type="EC" id="2.7.7.67"/>
    </reaction>
</comment>
<dbReference type="EMBL" id="CP001857">
    <property type="protein sequence ID" value="ADB57351.1"/>
    <property type="molecule type" value="Genomic_DNA"/>
</dbReference>
<evidence type="ECO:0000256" key="2">
    <source>
        <dbReference type="ARBA" id="ARBA00022516"/>
    </source>
</evidence>
<protein>
    <recommendedName>
        <fullName evidence="11">CDP-archaeol synthase</fullName>
        <ecNumber evidence="11">2.7.7.67</ecNumber>
    </recommendedName>
    <alternativeName>
        <fullName evidence="11">CDP-2,3-bis-(O-geranylgeranyl)-sn-glycerol synthase</fullName>
    </alternativeName>
</protein>
<accession>D2RGC6</accession>
<organism evidence="12 13">
    <name type="scientific">Archaeoglobus profundus (strain DSM 5631 / JCM 9629 / NBRC 100127 / Av18)</name>
    <dbReference type="NCBI Taxonomy" id="572546"/>
    <lineage>
        <taxon>Archaea</taxon>
        <taxon>Methanobacteriati</taxon>
        <taxon>Methanobacteriota</taxon>
        <taxon>Archaeoglobi</taxon>
        <taxon>Archaeoglobales</taxon>
        <taxon>Archaeoglobaceae</taxon>
        <taxon>Archaeoglobus</taxon>
    </lineage>
</organism>
<dbReference type="EC" id="2.7.7.67" evidence="11"/>
<dbReference type="NCBIfam" id="NF003114">
    <property type="entry name" value="PRK04032.1"/>
    <property type="match status" value="1"/>
</dbReference>
<dbReference type="PaxDb" id="572546-Arcpr_0281"/>
<keyword evidence="1 11" id="KW-1003">Cell membrane</keyword>
<dbReference type="GO" id="GO:0043338">
    <property type="term" value="F:CDP-2,3-bis-(O-geranylgeranyl)-sn-glycerol synthase activity"/>
    <property type="evidence" value="ECO:0007669"/>
    <property type="project" value="UniProtKB-EC"/>
</dbReference>
<evidence type="ECO:0000256" key="4">
    <source>
        <dbReference type="ARBA" id="ARBA00022692"/>
    </source>
</evidence>
<keyword evidence="5 11" id="KW-0460">Magnesium</keyword>
<dbReference type="OrthoDB" id="45383at2157"/>
<dbReference type="Pfam" id="PF01864">
    <property type="entry name" value="CarS-like"/>
    <property type="match status" value="1"/>
</dbReference>
<evidence type="ECO:0000256" key="10">
    <source>
        <dbReference type="ARBA" id="ARBA00023264"/>
    </source>
</evidence>
<dbReference type="RefSeq" id="WP_012939687.1">
    <property type="nucleotide sequence ID" value="NC_013741.1"/>
</dbReference>
<dbReference type="PANTHER" id="PTHR39650">
    <property type="entry name" value="CDP-ARCHAEOL SYNTHASE"/>
    <property type="match status" value="1"/>
</dbReference>
<dbReference type="AlphaFoldDB" id="D2RGC6"/>
<evidence type="ECO:0000313" key="13">
    <source>
        <dbReference type="Proteomes" id="UP000001901"/>
    </source>
</evidence>